<keyword evidence="8" id="KW-0325">Glycoprotein</keyword>
<dbReference type="PANTHER" id="PTHR11532:SF62">
    <property type="entry name" value="CARBOXYPEPTIDASE D"/>
    <property type="match status" value="1"/>
</dbReference>
<evidence type="ECO:0000256" key="9">
    <source>
        <dbReference type="PROSITE-ProRule" id="PRU01379"/>
    </source>
</evidence>
<dbReference type="InterPro" id="IPR057247">
    <property type="entry name" value="CARBOXYPEPT_ZN_2"/>
</dbReference>
<organism evidence="14 15">
    <name type="scientific">Tigriopus californicus</name>
    <name type="common">Marine copepod</name>
    <dbReference type="NCBI Taxonomy" id="6832"/>
    <lineage>
        <taxon>Eukaryota</taxon>
        <taxon>Metazoa</taxon>
        <taxon>Ecdysozoa</taxon>
        <taxon>Arthropoda</taxon>
        <taxon>Crustacea</taxon>
        <taxon>Multicrustacea</taxon>
        <taxon>Hexanauplia</taxon>
        <taxon>Copepoda</taxon>
        <taxon>Harpacticoida</taxon>
        <taxon>Harpacticidae</taxon>
        <taxon>Tigriopus</taxon>
    </lineage>
</organism>
<gene>
    <name evidence="14" type="ORF">TCAL_03885</name>
</gene>
<dbReference type="FunFam" id="3.40.630.10:FF:000043">
    <property type="entry name" value="Carboxypeptidase D"/>
    <property type="match status" value="1"/>
</dbReference>
<evidence type="ECO:0000313" key="14">
    <source>
        <dbReference type="EMBL" id="TRY63066.1"/>
    </source>
</evidence>
<dbReference type="InterPro" id="IPR000834">
    <property type="entry name" value="Peptidase_M14"/>
</dbReference>
<dbReference type="SUPFAM" id="SSF49464">
    <property type="entry name" value="Carboxypeptidase regulatory domain-like"/>
    <property type="match status" value="3"/>
</dbReference>
<feature type="active site" description="Proton donor/acceptor" evidence="9">
    <location>
        <position position="326"/>
    </location>
</feature>
<evidence type="ECO:0000256" key="2">
    <source>
        <dbReference type="ARBA" id="ARBA00005988"/>
    </source>
</evidence>
<keyword evidence="11" id="KW-1133">Transmembrane helix</keyword>
<evidence type="ECO:0000313" key="15">
    <source>
        <dbReference type="Proteomes" id="UP000318571"/>
    </source>
</evidence>
<keyword evidence="5" id="KW-0479">Metal-binding</keyword>
<evidence type="ECO:0000256" key="4">
    <source>
        <dbReference type="ARBA" id="ARBA00022670"/>
    </source>
</evidence>
<feature type="region of interest" description="Disordered" evidence="10">
    <location>
        <begin position="1685"/>
        <end position="1731"/>
    </location>
</feature>
<dbReference type="GO" id="GO:0006518">
    <property type="term" value="P:peptide metabolic process"/>
    <property type="evidence" value="ECO:0007669"/>
    <property type="project" value="TreeGrafter"/>
</dbReference>
<evidence type="ECO:0000256" key="6">
    <source>
        <dbReference type="ARBA" id="ARBA00022801"/>
    </source>
</evidence>
<dbReference type="Proteomes" id="UP000318571">
    <property type="component" value="Chromosome 10"/>
</dbReference>
<keyword evidence="7" id="KW-0862">Zinc</keyword>
<dbReference type="CDD" id="cd11308">
    <property type="entry name" value="Peptidase_M14NE-CP-C_like"/>
    <property type="match status" value="2"/>
</dbReference>
<evidence type="ECO:0000256" key="10">
    <source>
        <dbReference type="SAM" id="MobiDB-lite"/>
    </source>
</evidence>
<evidence type="ECO:0000256" key="8">
    <source>
        <dbReference type="ARBA" id="ARBA00023180"/>
    </source>
</evidence>
<dbReference type="PANTHER" id="PTHR11532">
    <property type="entry name" value="PROTEASE M14 CARBOXYPEPTIDASE"/>
    <property type="match status" value="1"/>
</dbReference>
<dbReference type="InterPro" id="IPR050753">
    <property type="entry name" value="Peptidase_M14_domain"/>
</dbReference>
<accession>A0A553NC92</accession>
<feature type="chain" id="PRO_5021962596" description="Peptidase M14 domain-containing protein" evidence="12">
    <location>
        <begin position="22"/>
        <end position="1731"/>
    </location>
</feature>
<evidence type="ECO:0000256" key="3">
    <source>
        <dbReference type="ARBA" id="ARBA00022645"/>
    </source>
</evidence>
<dbReference type="OMA" id="CCKYPPG"/>
<proteinExistence type="inferred from homology"/>
<dbReference type="GO" id="GO:0004181">
    <property type="term" value="F:metallocarboxypeptidase activity"/>
    <property type="evidence" value="ECO:0007669"/>
    <property type="project" value="InterPro"/>
</dbReference>
<feature type="region of interest" description="Disordered" evidence="10">
    <location>
        <begin position="180"/>
        <end position="213"/>
    </location>
</feature>
<dbReference type="PROSITE" id="PS00133">
    <property type="entry name" value="CARBOXYPEPT_ZN_2"/>
    <property type="match status" value="2"/>
</dbReference>
<comment type="caution">
    <text evidence="14">The sequence shown here is derived from an EMBL/GenBank/DDBJ whole genome shotgun (WGS) entry which is preliminary data.</text>
</comment>
<evidence type="ECO:0000256" key="11">
    <source>
        <dbReference type="SAM" id="Phobius"/>
    </source>
</evidence>
<dbReference type="InterPro" id="IPR008969">
    <property type="entry name" value="CarboxyPept-like_regulatory"/>
</dbReference>
<evidence type="ECO:0000256" key="12">
    <source>
        <dbReference type="SAM" id="SignalP"/>
    </source>
</evidence>
<feature type="domain" description="Peptidase M14" evidence="13">
    <location>
        <begin position="38"/>
        <end position="356"/>
    </location>
</feature>
<dbReference type="CDD" id="cd03858">
    <property type="entry name" value="M14_CP_N-E_like"/>
    <property type="match status" value="1"/>
</dbReference>
<keyword evidence="11" id="KW-0812">Transmembrane</keyword>
<dbReference type="InterPro" id="IPR057246">
    <property type="entry name" value="CARBOXYPEPT_ZN_1"/>
</dbReference>
<feature type="transmembrane region" description="Helical" evidence="11">
    <location>
        <begin position="1616"/>
        <end position="1636"/>
    </location>
</feature>
<dbReference type="Gene3D" id="3.40.630.10">
    <property type="entry name" value="Zn peptidases"/>
    <property type="match status" value="4"/>
</dbReference>
<dbReference type="SUPFAM" id="SSF53187">
    <property type="entry name" value="Zn-dependent exopeptidases"/>
    <property type="match status" value="4"/>
</dbReference>
<dbReference type="STRING" id="6832.A0A553NC92"/>
<dbReference type="SMART" id="SM00631">
    <property type="entry name" value="Zn_pept"/>
    <property type="match status" value="3"/>
</dbReference>
<keyword evidence="6" id="KW-0378">Hydrolase</keyword>
<evidence type="ECO:0000256" key="5">
    <source>
        <dbReference type="ARBA" id="ARBA00022723"/>
    </source>
</evidence>
<evidence type="ECO:0000256" key="7">
    <source>
        <dbReference type="ARBA" id="ARBA00022833"/>
    </source>
</evidence>
<keyword evidence="15" id="KW-1185">Reference proteome</keyword>
<dbReference type="Gene3D" id="2.60.40.1120">
    <property type="entry name" value="Carboxypeptidase-like, regulatory domain"/>
    <property type="match status" value="4"/>
</dbReference>
<keyword evidence="11" id="KW-0472">Membrane</keyword>
<keyword evidence="12" id="KW-0732">Signal</keyword>
<dbReference type="GO" id="GO:0008270">
    <property type="term" value="F:zinc ion binding"/>
    <property type="evidence" value="ECO:0007669"/>
    <property type="project" value="InterPro"/>
</dbReference>
<sequence length="1731" mass="194883">MNRLLRRTMAWLAILLGVGLGLDHSQADAWDLSASDLRYHNYTALKAQFEALVDDFPGLASLESVGQSVEGRELFVLHIGHRLKAARRRRWTSSWTTSSRRRSSGRSSRPLGHPMFKWVGNMHGNEAVGRANIVFMAEFLLRNYGHDDRITRIVNSTDLWLMPSMNPDGFERAREGECDLSGRGGRGRTNAHKQDLNRNFPDQFHDGTDRESLLRDREPETLAIMNWVVMEPFVLSANLHGGSVVASYPFDDSLAGFGYSAAPDDKVFRALAKTYASHHDTMKTGRVCDDDTFESGITNGAQWYDVPGGMEDFNYVHSNCFEITVELSCCKYPPASQLAHEWNLNKEAMLSYMEAVHWGFHGLVLTEDSDNEQPLYKAVIEVKGIAHNLTTTIRGEFWRLLAPGEYEYRVHAYGFQSTEFAPISIPEGGLKDMMRIRLKREETESSDSSATTETSAQVVEQVAAPTLRSDGFLRPPEFKYHHYDDLKAFLSFYAHHYSNISRLYSIGQSVEGRELWVIEISDLPGQHERLEPEFKYVGNMHGNEAVGREMLLNLVQYLLEGYGRNKRITHLIDSTRIHILPSMNPDGFETGRENDRDGFVGRANARRVDLNRDFPDQFKSSAPGKVFQPETRAVMDWSRGTPFVLSANLHGGSLVANYPFDSNPNGLRINTPSPDNELFKELALAYSQAHTTMHLKRSCPYSNEVFPKGITNGAHWYVLNGGMQDWNYLHTNDFEITLEISCFKYPPASTLKDFWRQNQEALVTYMERVHMGIKGMVLDPSHHPIPNATIEVHEVRHNVKGTSAGDYFRLLRPGEYTVSVSAPGFERRTQTISVPRALMDPQTGAFSAKVLNFTLTPDHIEAWSLEQDFELKANLKSTYMTNSEIEATVANFENEYPNLVEVFMNEASWSNVISALLLSDKSTDDDSEDRKANVAIFGGLYASQPLGREMVVRLARHMGEGFKRGNPHIVDLFKRVNLYLIPMVDIDGFSMNLEGECTYDRERKMEFEAGSKFSRKGSVPSEVKAVKTFLDTHPVDVALSIEGEGMFMRMPWDDMSPTSDRHPDIDQSLQFLAQAFFRAHPVMSNTTTLEPICSLPNSPTGLIAGSQMGKYKGTLLDYAYSKFDVSIVSAHISCCDFPSGLMLTKIWRQNLKPLEAFIQAAGQGIYGQIVDLHGNPLPDTRLILNDVRPIHVHPQNGRFQVVLPAGKYSLSLSLASFENKTVQVQVQMGSRVRKNIVMDSLLDEGMVFYPTTAISQHLVELSQKYSDLMRVYPLGRSVDNRPIEAIEISRNLKRSHLKGGIKIVTGLHGQKDVMAIELAMALANFLLTHHEKDDEVAKLVDRYSIHIIPMVNVDRVTSDSLAPPTNQNCSSAPESGFNEHAVDLEEDFFNPGVTNPQPESQALMNLMNQRSFLLSLFFKGHSSDITLPKVSIPRTARLAQVLAKTYIDQLRSDYISPCSAPPMGTSGPRRRGPALSIATSPSNMLNYNWAEKGILELSIGVGPCCRIEQSESEVSRLWFRHHLSLINLLSAIEGIHVQIDNWTASQTATVQIKETQSVFPVWDYGQWWHILPAGQYTVTVKVSGHNDMIKVVTVIPESITDVVFALPAGQDHMPGLLIFTLVTLMCFGALGLIYYCRYRQRMRKTRRQSYNGFSLLARDERNLFLDDDGDDDEDDDEIEFLSDNAKPYNDVRKPKNGKVYQDLPTSSSEDDEALLSARYTKNNGTNGTMVR</sequence>
<feature type="active site" description="Proton donor/acceptor" evidence="9">
    <location>
        <position position="739"/>
    </location>
</feature>
<name>A0A553NC92_TIGCA</name>
<dbReference type="PROSITE" id="PS00132">
    <property type="entry name" value="CARBOXYPEPT_ZN_1"/>
    <property type="match status" value="1"/>
</dbReference>
<comment type="similarity">
    <text evidence="2 9">Belongs to the peptidase M14 family.</text>
</comment>
<feature type="domain" description="Peptidase M14" evidence="13">
    <location>
        <begin position="479"/>
        <end position="769"/>
    </location>
</feature>
<evidence type="ECO:0000259" key="13">
    <source>
        <dbReference type="PROSITE" id="PS52035"/>
    </source>
</evidence>
<feature type="compositionally biased region" description="Basic and acidic residues" evidence="10">
    <location>
        <begin position="203"/>
        <end position="213"/>
    </location>
</feature>
<comment type="caution">
    <text evidence="9">Lacks conserved residue(s) required for the propagation of feature annotation.</text>
</comment>
<evidence type="ECO:0000256" key="1">
    <source>
        <dbReference type="ARBA" id="ARBA00001947"/>
    </source>
</evidence>
<feature type="compositionally biased region" description="Polar residues" evidence="10">
    <location>
        <begin position="1719"/>
        <end position="1731"/>
    </location>
</feature>
<feature type="domain" description="Peptidase M14" evidence="13">
    <location>
        <begin position="1247"/>
        <end position="1532"/>
    </location>
</feature>
<dbReference type="CDD" id="cd03868">
    <property type="entry name" value="M14_CPD_I"/>
    <property type="match status" value="1"/>
</dbReference>
<protein>
    <recommendedName>
        <fullName evidence="13">Peptidase M14 domain-containing protein</fullName>
    </recommendedName>
</protein>
<dbReference type="Pfam" id="PF00246">
    <property type="entry name" value="Peptidase_M14"/>
    <property type="match status" value="4"/>
</dbReference>
<keyword evidence="3" id="KW-0121">Carboxypeptidase</keyword>
<dbReference type="PROSITE" id="PS52035">
    <property type="entry name" value="PEPTIDASE_M14"/>
    <property type="match status" value="4"/>
</dbReference>
<dbReference type="Pfam" id="PF13620">
    <property type="entry name" value="CarboxypepD_reg"/>
    <property type="match status" value="1"/>
</dbReference>
<feature type="domain" description="Peptidase M14" evidence="13">
    <location>
        <begin position="878"/>
        <end position="1161"/>
    </location>
</feature>
<feature type="signal peptide" evidence="12">
    <location>
        <begin position="1"/>
        <end position="21"/>
    </location>
</feature>
<dbReference type="PRINTS" id="PR00765">
    <property type="entry name" value="CRBOXYPTASEA"/>
</dbReference>
<dbReference type="GO" id="GO:0005615">
    <property type="term" value="C:extracellular space"/>
    <property type="evidence" value="ECO:0007669"/>
    <property type="project" value="TreeGrafter"/>
</dbReference>
<keyword evidence="4" id="KW-0645">Protease</keyword>
<reference evidence="14 15" key="1">
    <citation type="journal article" date="2018" name="Nat. Ecol. Evol.">
        <title>Genomic signatures of mitonuclear coevolution across populations of Tigriopus californicus.</title>
        <authorList>
            <person name="Barreto F.S."/>
            <person name="Watson E.T."/>
            <person name="Lima T.G."/>
            <person name="Willett C.S."/>
            <person name="Edmands S."/>
            <person name="Li W."/>
            <person name="Burton R.S."/>
        </authorList>
    </citation>
    <scope>NUCLEOTIDE SEQUENCE [LARGE SCALE GENOMIC DNA]</scope>
    <source>
        <strain evidence="14 15">San Diego</strain>
    </source>
</reference>
<comment type="cofactor">
    <cofactor evidence="1">
        <name>Zn(2+)</name>
        <dbReference type="ChEBI" id="CHEBI:29105"/>
    </cofactor>
</comment>
<dbReference type="EMBL" id="VCGU01000458">
    <property type="protein sequence ID" value="TRY63066.1"/>
    <property type="molecule type" value="Genomic_DNA"/>
</dbReference>
<dbReference type="GO" id="GO:0016485">
    <property type="term" value="P:protein processing"/>
    <property type="evidence" value="ECO:0007669"/>
    <property type="project" value="TreeGrafter"/>
</dbReference>
<dbReference type="FunFam" id="3.40.630.10:FF:000020">
    <property type="entry name" value="Carboxypeptidase D"/>
    <property type="match status" value="1"/>
</dbReference>
<dbReference type="OrthoDB" id="10249045at2759"/>